<protein>
    <submittedName>
        <fullName evidence="1">DUF4194 domain-containing protein</fullName>
    </submittedName>
</protein>
<evidence type="ECO:0000313" key="2">
    <source>
        <dbReference type="Proteomes" id="UP000304953"/>
    </source>
</evidence>
<sequence length="251" mass="28612">MNIETYWSDYTSAEKDLFQKSCRRLLKSTFIVRDKDDEQKKAYYFISKKPEPFSLYFGYIGFDIMIDRENGVIMLRNCADMGENGKLQYNRISLKKIESVALCCLWILYADRIHSGSLSQAILISVADLSFELDKYGVKELIDNKKLLTDILGLFSRFNLVEVKGKIGDAECLIRLLPSLQFALDEEEFSKFVEITQKRMAATDSDPEDMKDGEAGDPEDMEDGEADDLEDGEDGEAGDLEDMDMDDNSNL</sequence>
<reference evidence="1" key="1">
    <citation type="submission" date="2019-04" db="EMBL/GenBank/DDBJ databases">
        <title>Microbes associate with the intestines of laboratory mice.</title>
        <authorList>
            <person name="Navarre W."/>
            <person name="Wong E."/>
            <person name="Huang K."/>
            <person name="Tropini C."/>
            <person name="Ng K."/>
            <person name="Yu B."/>
        </authorList>
    </citation>
    <scope>NUCLEOTIDE SEQUENCE</scope>
    <source>
        <strain evidence="1">NM01_1-7b</strain>
    </source>
</reference>
<proteinExistence type="predicted"/>
<dbReference type="Proteomes" id="UP000304953">
    <property type="component" value="Unassembled WGS sequence"/>
</dbReference>
<accession>A0AC61RQU4</accession>
<name>A0AC61RQU4_9FIRM</name>
<comment type="caution">
    <text evidence="1">The sequence shown here is derived from an EMBL/GenBank/DDBJ whole genome shotgun (WGS) entry which is preliminary data.</text>
</comment>
<evidence type="ECO:0000313" key="1">
    <source>
        <dbReference type="EMBL" id="TGY91380.1"/>
    </source>
</evidence>
<keyword evidence="2" id="KW-1185">Reference proteome</keyword>
<dbReference type="EMBL" id="SRYA01000059">
    <property type="protein sequence ID" value="TGY91380.1"/>
    <property type="molecule type" value="Genomic_DNA"/>
</dbReference>
<organism evidence="1 2">
    <name type="scientific">Petralouisia muris</name>
    <dbReference type="NCBI Taxonomy" id="3032872"/>
    <lineage>
        <taxon>Bacteria</taxon>
        <taxon>Bacillati</taxon>
        <taxon>Bacillota</taxon>
        <taxon>Clostridia</taxon>
        <taxon>Lachnospirales</taxon>
        <taxon>Lachnospiraceae</taxon>
        <taxon>Petralouisia</taxon>
    </lineage>
</organism>
<gene>
    <name evidence="1" type="ORF">E5329_21290</name>
</gene>